<feature type="region of interest" description="Disordered" evidence="1">
    <location>
        <begin position="132"/>
        <end position="184"/>
    </location>
</feature>
<reference evidence="2 3" key="1">
    <citation type="submission" date="2024-01" db="EMBL/GenBank/DDBJ databases">
        <title>Genome assemblies of Stephania.</title>
        <authorList>
            <person name="Yang L."/>
        </authorList>
    </citation>
    <scope>NUCLEOTIDE SEQUENCE [LARGE SCALE GENOMIC DNA]</scope>
    <source>
        <strain evidence="2">YNDBR</strain>
        <tissue evidence="2">Leaf</tissue>
    </source>
</reference>
<gene>
    <name evidence="2" type="ORF">Syun_027981</name>
</gene>
<feature type="compositionally biased region" description="Low complexity" evidence="1">
    <location>
        <begin position="1"/>
        <end position="22"/>
    </location>
</feature>
<dbReference type="PANTHER" id="PTHR34287:SF2">
    <property type="match status" value="1"/>
</dbReference>
<evidence type="ECO:0000313" key="2">
    <source>
        <dbReference type="EMBL" id="KAK9093070.1"/>
    </source>
</evidence>
<keyword evidence="3" id="KW-1185">Reference proteome</keyword>
<dbReference type="Proteomes" id="UP001420932">
    <property type="component" value="Unassembled WGS sequence"/>
</dbReference>
<sequence>MSISTDSSPYSGSYYSSSATSSPKVQFVSKSVSDRLLCKFSDLSELDFDYEQSGLWSPPVQRKAFLSSPGDVCTDTDLFAKLKSKLSRRRRYKVNVDRVIALIVELSRGDRRWLGLGRSGSEGAQGAAVDVRAVEGDDDGNGFGGDCETKSEEDEGDGWGERSAGGSERSACGSERSAAGVRAG</sequence>
<dbReference type="EMBL" id="JBBNAF010000012">
    <property type="protein sequence ID" value="KAK9093070.1"/>
    <property type="molecule type" value="Genomic_DNA"/>
</dbReference>
<evidence type="ECO:0000256" key="1">
    <source>
        <dbReference type="SAM" id="MobiDB-lite"/>
    </source>
</evidence>
<organism evidence="2 3">
    <name type="scientific">Stephania yunnanensis</name>
    <dbReference type="NCBI Taxonomy" id="152371"/>
    <lineage>
        <taxon>Eukaryota</taxon>
        <taxon>Viridiplantae</taxon>
        <taxon>Streptophyta</taxon>
        <taxon>Embryophyta</taxon>
        <taxon>Tracheophyta</taxon>
        <taxon>Spermatophyta</taxon>
        <taxon>Magnoliopsida</taxon>
        <taxon>Ranunculales</taxon>
        <taxon>Menispermaceae</taxon>
        <taxon>Menispermoideae</taxon>
        <taxon>Cissampelideae</taxon>
        <taxon>Stephania</taxon>
    </lineage>
</organism>
<accession>A0AAP0EGJ2</accession>
<comment type="caution">
    <text evidence="2">The sequence shown here is derived from an EMBL/GenBank/DDBJ whole genome shotgun (WGS) entry which is preliminary data.</text>
</comment>
<protein>
    <submittedName>
        <fullName evidence="2">Uncharacterized protein</fullName>
    </submittedName>
</protein>
<proteinExistence type="predicted"/>
<feature type="region of interest" description="Disordered" evidence="1">
    <location>
        <begin position="1"/>
        <end position="23"/>
    </location>
</feature>
<evidence type="ECO:0000313" key="3">
    <source>
        <dbReference type="Proteomes" id="UP001420932"/>
    </source>
</evidence>
<name>A0AAP0EGJ2_9MAGN</name>
<dbReference type="AlphaFoldDB" id="A0AAP0EGJ2"/>
<dbReference type="PANTHER" id="PTHR34287">
    <property type="entry name" value="OS06G0551500 PROTEIN-RELATED"/>
    <property type="match status" value="1"/>
</dbReference>